<dbReference type="InterPro" id="IPR029071">
    <property type="entry name" value="Ubiquitin-like_domsf"/>
</dbReference>
<dbReference type="SUPFAM" id="SSF54236">
    <property type="entry name" value="Ubiquitin-like"/>
    <property type="match status" value="1"/>
</dbReference>
<dbReference type="InterPro" id="IPR039510">
    <property type="entry name" value="Vint_dom"/>
</dbReference>
<evidence type="ECO:0000256" key="3">
    <source>
        <dbReference type="ARBA" id="ARBA00022777"/>
    </source>
</evidence>
<sequence length="1011" mass="112235">MASWDVSAVGRWLETAGFEDLVSRFENEQIDGEVLHRLTLEELQLLKIPLGRGKKLLDAVTELKAHQRMSQPRSTWSAGDAKRLPPLISPSSDMASACLCQVILLMGPPGTGKSTLGNRLAEKMGGEHFDLGEHLRSEGKSGQPQTMLLNFLGAAVEKGKKRAALGLGPHMAFINGFPRMMDGFEFWEELEKVVKPSLVLVLEAPDDVLKARVIDRARPDDQKSFEERLTFYRRQTDPVITAFHDTGRTRFIDATGSIEFVEASAIFHLQTAVLFACGQPEIYGKVCDEVVDLGLPYQVTCLDVAEVLGDSQVVVDKILSVVRERPGSVILLKGFPRTQEDLKAWRLVEVLMVLDFDSKMDFSGYFTRGFKDAGPATRNTVSQLIRSCQPLHVAVPFAATGLLRNWMDAARYIQWWDPSKFESFQPQYAGYLKDQVAKHKGMPSLYVRPSDSPPLDAWLFWLTHLLHAGSYETYCDKVLHRMVGPLPPPVSSGLTKTLERKKFAAVTGKMLLDSDALASAPLAFVDGLASLHNAGLFPMSDPRALCFGSSEPGSIANELMLLLALYYRRFLIVMGEAGEHSKAGPSAEMDWIWHAHTTHPAVYADDCRRLFGHVIPHIPCKRSDAPVGEEKDEGQAGVAMGQLNKLMRSKLQALATKEKAKLEKATLWPFRDSKLGAEDDIITLGCFIPGGDREWLSGKIRSVDASIGEALSRSLKEPLAWECPLSTAALQRDPDLVEVIVRLLSGETLLEKVMTRDTKIAEIERLLRSTGGEREDLKFFVDGAQLASTDTIGETDVVNGAVINMVRVKKPKPKPKPVAVVRAVSSDSDDWRCTCFTNACIFHVLKSGRQVSTKMQDLQEGDLVHTGSTELENRFRRVTRIWRCPVPKHKAFTVELRPGCRLTTGHPVQVAGHWRRPESCGKVEETQEPFVYTLELEGHVDTVLVGRDEKKAMMCAALGVYCGESFGWNLFTRKTRPCDSLSCKKCEVAVVPSLNFATVTPDMLEVKYAPY</sequence>
<keyword evidence="1" id="KW-0808">Transferase</keyword>
<evidence type="ECO:0000259" key="4">
    <source>
        <dbReference type="PROSITE" id="PS50105"/>
    </source>
</evidence>
<proteinExistence type="predicted"/>
<dbReference type="CDD" id="cd01428">
    <property type="entry name" value="ADK"/>
    <property type="match status" value="1"/>
</dbReference>
<keyword evidence="3 5" id="KW-0418">Kinase</keyword>
<accession>A0ABP0JRS3</accession>
<dbReference type="Pfam" id="PF13207">
    <property type="entry name" value="AAA_17"/>
    <property type="match status" value="1"/>
</dbReference>
<organism evidence="5 6">
    <name type="scientific">Durusdinium trenchii</name>
    <dbReference type="NCBI Taxonomy" id="1381693"/>
    <lineage>
        <taxon>Eukaryota</taxon>
        <taxon>Sar</taxon>
        <taxon>Alveolata</taxon>
        <taxon>Dinophyceae</taxon>
        <taxon>Suessiales</taxon>
        <taxon>Symbiodiniaceae</taxon>
        <taxon>Durusdinium</taxon>
    </lineage>
</organism>
<dbReference type="PANTHER" id="PTHR23359">
    <property type="entry name" value="NUCLEOTIDE KINASE"/>
    <property type="match status" value="1"/>
</dbReference>
<dbReference type="Pfam" id="PF07647">
    <property type="entry name" value="SAM_2"/>
    <property type="match status" value="1"/>
</dbReference>
<protein>
    <submittedName>
        <fullName evidence="5">Adenylate kinase (AK) (ATP-AMP transphosphorylase) (ATP:AMP phosphotransferase) (Adenylate monophosphate kinase)</fullName>
    </submittedName>
</protein>
<dbReference type="SUPFAM" id="SSF47769">
    <property type="entry name" value="SAM/Pointed domain"/>
    <property type="match status" value="1"/>
</dbReference>
<dbReference type="EMBL" id="CAXAMM010008358">
    <property type="protein sequence ID" value="CAK9017161.1"/>
    <property type="molecule type" value="Genomic_DNA"/>
</dbReference>
<dbReference type="Pfam" id="PF14623">
    <property type="entry name" value="Vint"/>
    <property type="match status" value="1"/>
</dbReference>
<keyword evidence="2" id="KW-0547">Nucleotide-binding</keyword>
<dbReference type="PRINTS" id="PR00094">
    <property type="entry name" value="ADENYLTKNASE"/>
</dbReference>
<gene>
    <name evidence="5" type="ORF">SCF082_LOCUS13510</name>
</gene>
<evidence type="ECO:0000256" key="1">
    <source>
        <dbReference type="ARBA" id="ARBA00022679"/>
    </source>
</evidence>
<dbReference type="GO" id="GO:0016301">
    <property type="term" value="F:kinase activity"/>
    <property type="evidence" value="ECO:0007669"/>
    <property type="project" value="UniProtKB-KW"/>
</dbReference>
<reference evidence="5 6" key="1">
    <citation type="submission" date="2024-02" db="EMBL/GenBank/DDBJ databases">
        <authorList>
            <person name="Chen Y."/>
            <person name="Shah S."/>
            <person name="Dougan E. K."/>
            <person name="Thang M."/>
            <person name="Chan C."/>
        </authorList>
    </citation>
    <scope>NUCLEOTIDE SEQUENCE [LARGE SCALE GENOMIC DNA]</scope>
</reference>
<feature type="domain" description="SAM" evidence="4">
    <location>
        <begin position="4"/>
        <end position="51"/>
    </location>
</feature>
<dbReference type="Proteomes" id="UP001642464">
    <property type="component" value="Unassembled WGS sequence"/>
</dbReference>
<comment type="caution">
    <text evidence="5">The sequence shown here is derived from an EMBL/GenBank/DDBJ whole genome shotgun (WGS) entry which is preliminary data.</text>
</comment>
<evidence type="ECO:0000256" key="2">
    <source>
        <dbReference type="ARBA" id="ARBA00022741"/>
    </source>
</evidence>
<dbReference type="Gene3D" id="1.10.150.50">
    <property type="entry name" value="Transcription Factor, Ets-1"/>
    <property type="match status" value="1"/>
</dbReference>
<dbReference type="InterPro" id="IPR001660">
    <property type="entry name" value="SAM"/>
</dbReference>
<dbReference type="InterPro" id="IPR013761">
    <property type="entry name" value="SAM/pointed_sf"/>
</dbReference>
<dbReference type="Gene3D" id="3.40.50.300">
    <property type="entry name" value="P-loop containing nucleotide triphosphate hydrolases"/>
    <property type="match status" value="1"/>
</dbReference>
<dbReference type="PROSITE" id="PS50105">
    <property type="entry name" value="SAM_DOMAIN"/>
    <property type="match status" value="1"/>
</dbReference>
<evidence type="ECO:0000313" key="5">
    <source>
        <dbReference type="EMBL" id="CAK9017161.1"/>
    </source>
</evidence>
<dbReference type="InterPro" id="IPR000850">
    <property type="entry name" value="Adenylat/UMP-CMP_kin"/>
</dbReference>
<dbReference type="InterPro" id="IPR027417">
    <property type="entry name" value="P-loop_NTPase"/>
</dbReference>
<evidence type="ECO:0000313" key="6">
    <source>
        <dbReference type="Proteomes" id="UP001642464"/>
    </source>
</evidence>
<dbReference type="SUPFAM" id="SSF52540">
    <property type="entry name" value="P-loop containing nucleoside triphosphate hydrolases"/>
    <property type="match status" value="1"/>
</dbReference>
<keyword evidence="6" id="KW-1185">Reference proteome</keyword>
<name>A0ABP0JRS3_9DINO</name>
<dbReference type="SMART" id="SM00454">
    <property type="entry name" value="SAM"/>
    <property type="match status" value="1"/>
</dbReference>